<reference evidence="1" key="2">
    <citation type="submission" date="2020-09" db="EMBL/GenBank/DDBJ databases">
        <authorList>
            <person name="Sun Q."/>
            <person name="Zhou Y."/>
        </authorList>
    </citation>
    <scope>NUCLEOTIDE SEQUENCE</scope>
    <source>
        <strain evidence="1">CGMCC 1.15371</strain>
    </source>
</reference>
<sequence length="152" mass="16056">MQYSGNGSPSSSFPTNDYRMYGWNLSQLTPLLGMGSSLANSMGYGNLGKMLGTANQFMGNLPSTSPQNWGGGTHTFQPLNPLTWGSPSPSMPQAGWGNPNGLGWLGQLFGGNYNTPTGYNGWPLQNTGALPLGMPSFFPQGNQGSWPGNGLF</sequence>
<dbReference type="EMBL" id="BMIR01000003">
    <property type="protein sequence ID" value="GGE33542.1"/>
    <property type="molecule type" value="Genomic_DNA"/>
</dbReference>
<dbReference type="Proteomes" id="UP000628775">
    <property type="component" value="Unassembled WGS sequence"/>
</dbReference>
<evidence type="ECO:0000313" key="2">
    <source>
        <dbReference type="Proteomes" id="UP000628775"/>
    </source>
</evidence>
<organism evidence="1 2">
    <name type="scientific">Pullulanibacillus camelliae</name>
    <dbReference type="NCBI Taxonomy" id="1707096"/>
    <lineage>
        <taxon>Bacteria</taxon>
        <taxon>Bacillati</taxon>
        <taxon>Bacillota</taxon>
        <taxon>Bacilli</taxon>
        <taxon>Bacillales</taxon>
        <taxon>Sporolactobacillaceae</taxon>
        <taxon>Pullulanibacillus</taxon>
    </lineage>
</organism>
<comment type="caution">
    <text evidence="1">The sequence shown here is derived from an EMBL/GenBank/DDBJ whole genome shotgun (WGS) entry which is preliminary data.</text>
</comment>
<accession>A0A8J2YBK0</accession>
<protein>
    <submittedName>
        <fullName evidence="1">Uncharacterized protein</fullName>
    </submittedName>
</protein>
<keyword evidence="2" id="KW-1185">Reference proteome</keyword>
<dbReference type="RefSeq" id="WP_188690107.1">
    <property type="nucleotide sequence ID" value="NZ_BMIR01000003.1"/>
</dbReference>
<name>A0A8J2YBK0_9BACL</name>
<dbReference type="AlphaFoldDB" id="A0A8J2YBK0"/>
<evidence type="ECO:0000313" key="1">
    <source>
        <dbReference type="EMBL" id="GGE33542.1"/>
    </source>
</evidence>
<gene>
    <name evidence="1" type="ORF">GCM10011391_10270</name>
</gene>
<proteinExistence type="predicted"/>
<reference evidence="1" key="1">
    <citation type="journal article" date="2014" name="Int. J. Syst. Evol. Microbiol.">
        <title>Complete genome sequence of Corynebacterium casei LMG S-19264T (=DSM 44701T), isolated from a smear-ripened cheese.</title>
        <authorList>
            <consortium name="US DOE Joint Genome Institute (JGI-PGF)"/>
            <person name="Walter F."/>
            <person name="Albersmeier A."/>
            <person name="Kalinowski J."/>
            <person name="Ruckert C."/>
        </authorList>
    </citation>
    <scope>NUCLEOTIDE SEQUENCE</scope>
    <source>
        <strain evidence="1">CGMCC 1.15371</strain>
    </source>
</reference>